<dbReference type="SMART" id="SM00347">
    <property type="entry name" value="HTH_MARR"/>
    <property type="match status" value="1"/>
</dbReference>
<reference evidence="5" key="2">
    <citation type="submission" date="2021-04" db="EMBL/GenBank/DDBJ databases">
        <authorList>
            <person name="Gilroy R."/>
        </authorList>
    </citation>
    <scope>NUCLEOTIDE SEQUENCE</scope>
    <source>
        <strain evidence="5">CHK179-28034</strain>
    </source>
</reference>
<keyword evidence="3" id="KW-0804">Transcription</keyword>
<dbReference type="PRINTS" id="PR00598">
    <property type="entry name" value="HTHMARR"/>
</dbReference>
<dbReference type="Pfam" id="PF01047">
    <property type="entry name" value="MarR"/>
    <property type="match status" value="1"/>
</dbReference>
<organism evidence="5 6">
    <name type="scientific">Candidatus Anaerobutyricum stercoris</name>
    <dbReference type="NCBI Taxonomy" id="2838457"/>
    <lineage>
        <taxon>Bacteria</taxon>
        <taxon>Bacillati</taxon>
        <taxon>Bacillota</taxon>
        <taxon>Clostridia</taxon>
        <taxon>Lachnospirales</taxon>
        <taxon>Lachnospiraceae</taxon>
        <taxon>Anaerobutyricum</taxon>
    </lineage>
</organism>
<dbReference type="GO" id="GO:0003700">
    <property type="term" value="F:DNA-binding transcription factor activity"/>
    <property type="evidence" value="ECO:0007669"/>
    <property type="project" value="InterPro"/>
</dbReference>
<evidence type="ECO:0000313" key="5">
    <source>
        <dbReference type="EMBL" id="HIZ40075.1"/>
    </source>
</evidence>
<feature type="domain" description="HTH marR-type" evidence="4">
    <location>
        <begin position="1"/>
        <end position="137"/>
    </location>
</feature>
<evidence type="ECO:0000259" key="4">
    <source>
        <dbReference type="PROSITE" id="PS50995"/>
    </source>
</evidence>
<keyword evidence="2" id="KW-0238">DNA-binding</keyword>
<name>A0A9D2EME4_9FIRM</name>
<dbReference type="GO" id="GO:0003677">
    <property type="term" value="F:DNA binding"/>
    <property type="evidence" value="ECO:0007669"/>
    <property type="project" value="UniProtKB-KW"/>
</dbReference>
<comment type="caution">
    <text evidence="5">The sequence shown here is derived from an EMBL/GenBank/DDBJ whole genome shotgun (WGS) entry which is preliminary data.</text>
</comment>
<reference evidence="5" key="1">
    <citation type="journal article" date="2021" name="PeerJ">
        <title>Extensive microbial diversity within the chicken gut microbiome revealed by metagenomics and culture.</title>
        <authorList>
            <person name="Gilroy R."/>
            <person name="Ravi A."/>
            <person name="Getino M."/>
            <person name="Pursley I."/>
            <person name="Horton D.L."/>
            <person name="Alikhan N.F."/>
            <person name="Baker D."/>
            <person name="Gharbi K."/>
            <person name="Hall N."/>
            <person name="Watson M."/>
            <person name="Adriaenssens E.M."/>
            <person name="Foster-Nyarko E."/>
            <person name="Jarju S."/>
            <person name="Secka A."/>
            <person name="Antonio M."/>
            <person name="Oren A."/>
            <person name="Chaudhuri R.R."/>
            <person name="La Ragione R."/>
            <person name="Hildebrand F."/>
            <person name="Pallen M.J."/>
        </authorList>
    </citation>
    <scope>NUCLEOTIDE SEQUENCE</scope>
    <source>
        <strain evidence="5">CHK179-28034</strain>
    </source>
</reference>
<evidence type="ECO:0000256" key="2">
    <source>
        <dbReference type="ARBA" id="ARBA00023125"/>
    </source>
</evidence>
<accession>A0A9D2EME4</accession>
<dbReference type="Gene3D" id="1.10.10.10">
    <property type="entry name" value="Winged helix-like DNA-binding domain superfamily/Winged helix DNA-binding domain"/>
    <property type="match status" value="1"/>
</dbReference>
<protein>
    <submittedName>
        <fullName evidence="5">MarR family transcriptional regulator</fullName>
    </submittedName>
</protein>
<evidence type="ECO:0000256" key="1">
    <source>
        <dbReference type="ARBA" id="ARBA00023015"/>
    </source>
</evidence>
<dbReference type="PANTHER" id="PTHR42756">
    <property type="entry name" value="TRANSCRIPTIONAL REGULATOR, MARR"/>
    <property type="match status" value="1"/>
</dbReference>
<sequence length="156" mass="18598">MYDSFSRMGRWVSIFDRLMKMYYDRGLSDFDIGWGQQFYVEYLYEYPGASPQEMVERFRVDKATLTKTIRKLTKVGYIHVTGDEKDRRMKHLYLTEKAIPAARQIKKIHAEFYQTLREGISPEALSLTEETLQKMTDNINQKVWHRMEAQHGQSEK</sequence>
<proteinExistence type="predicted"/>
<evidence type="ECO:0000313" key="6">
    <source>
        <dbReference type="Proteomes" id="UP000824049"/>
    </source>
</evidence>
<dbReference type="InterPro" id="IPR036388">
    <property type="entry name" value="WH-like_DNA-bd_sf"/>
</dbReference>
<dbReference type="EMBL" id="DXBR01000085">
    <property type="protein sequence ID" value="HIZ40075.1"/>
    <property type="molecule type" value="Genomic_DNA"/>
</dbReference>
<dbReference type="AlphaFoldDB" id="A0A9D2EME4"/>
<dbReference type="SUPFAM" id="SSF46785">
    <property type="entry name" value="Winged helix' DNA-binding domain"/>
    <property type="match status" value="1"/>
</dbReference>
<dbReference type="PANTHER" id="PTHR42756:SF1">
    <property type="entry name" value="TRANSCRIPTIONAL REPRESSOR OF EMRAB OPERON"/>
    <property type="match status" value="1"/>
</dbReference>
<dbReference type="Proteomes" id="UP000824049">
    <property type="component" value="Unassembled WGS sequence"/>
</dbReference>
<dbReference type="InterPro" id="IPR000835">
    <property type="entry name" value="HTH_MarR-typ"/>
</dbReference>
<keyword evidence="1" id="KW-0805">Transcription regulation</keyword>
<dbReference type="InterPro" id="IPR036390">
    <property type="entry name" value="WH_DNA-bd_sf"/>
</dbReference>
<dbReference type="PROSITE" id="PS50995">
    <property type="entry name" value="HTH_MARR_2"/>
    <property type="match status" value="1"/>
</dbReference>
<evidence type="ECO:0000256" key="3">
    <source>
        <dbReference type="ARBA" id="ARBA00023163"/>
    </source>
</evidence>
<gene>
    <name evidence="5" type="ORF">H9968_09175</name>
</gene>